<organism evidence="4 5">
    <name type="scientific">Arenibacter arenosicollis</name>
    <dbReference type="NCBI Taxonomy" id="2762274"/>
    <lineage>
        <taxon>Bacteria</taxon>
        <taxon>Pseudomonadati</taxon>
        <taxon>Bacteroidota</taxon>
        <taxon>Flavobacteriia</taxon>
        <taxon>Flavobacteriales</taxon>
        <taxon>Flavobacteriaceae</taxon>
        <taxon>Arenibacter</taxon>
    </lineage>
</organism>
<dbReference type="Proteomes" id="UP000618952">
    <property type="component" value="Unassembled WGS sequence"/>
</dbReference>
<dbReference type="InterPro" id="IPR011004">
    <property type="entry name" value="Trimer_LpxA-like_sf"/>
</dbReference>
<name>A0ABR7QLE8_9FLAO</name>
<evidence type="ECO:0000313" key="4">
    <source>
        <dbReference type="EMBL" id="MBC8767869.1"/>
    </source>
</evidence>
<evidence type="ECO:0000313" key="5">
    <source>
        <dbReference type="Proteomes" id="UP000618952"/>
    </source>
</evidence>
<dbReference type="PANTHER" id="PTHR23416">
    <property type="entry name" value="SIALIC ACID SYNTHASE-RELATED"/>
    <property type="match status" value="1"/>
</dbReference>
<keyword evidence="2" id="KW-0677">Repeat</keyword>
<accession>A0ABR7QLE8</accession>
<gene>
    <name evidence="4" type="ORF">H4O18_07690</name>
</gene>
<sequence length="228" mass="25370">MKSRIKDLVKNNMFLLNIVLRLQRIGTKFKKSVIGKGNKIKNRGVSINVKYDIIGNHNHIIIKHGAIMSNITIFIRGDHHQLIIGENVQFSGGSVWFEDEHCTIEIGNGTTIESAHLAITEPNKKITIGEDCMFSSNIEFRTGDSHSILDNVTKKRINYAQNIKVGNHVWIGAHSIILKGIEIGDNSIIGTSSLVTKNIPSNVIAGGLPAKVLKNNIDWVRERIYEGK</sequence>
<keyword evidence="5" id="KW-1185">Reference proteome</keyword>
<dbReference type="Pfam" id="PF00132">
    <property type="entry name" value="Hexapep"/>
    <property type="match status" value="1"/>
</dbReference>
<keyword evidence="3 4" id="KW-0012">Acyltransferase</keyword>
<dbReference type="GO" id="GO:0016746">
    <property type="term" value="F:acyltransferase activity"/>
    <property type="evidence" value="ECO:0007669"/>
    <property type="project" value="UniProtKB-KW"/>
</dbReference>
<dbReference type="Gene3D" id="2.160.10.10">
    <property type="entry name" value="Hexapeptide repeat proteins"/>
    <property type="match status" value="1"/>
</dbReference>
<dbReference type="SUPFAM" id="SSF51161">
    <property type="entry name" value="Trimeric LpxA-like enzymes"/>
    <property type="match status" value="1"/>
</dbReference>
<evidence type="ECO:0000256" key="1">
    <source>
        <dbReference type="ARBA" id="ARBA00022679"/>
    </source>
</evidence>
<evidence type="ECO:0000256" key="2">
    <source>
        <dbReference type="ARBA" id="ARBA00022737"/>
    </source>
</evidence>
<evidence type="ECO:0000256" key="3">
    <source>
        <dbReference type="ARBA" id="ARBA00023315"/>
    </source>
</evidence>
<comment type="caution">
    <text evidence="4">The sequence shown here is derived from an EMBL/GenBank/DDBJ whole genome shotgun (WGS) entry which is preliminary data.</text>
</comment>
<proteinExistence type="predicted"/>
<dbReference type="CDD" id="cd04647">
    <property type="entry name" value="LbH_MAT_like"/>
    <property type="match status" value="1"/>
</dbReference>
<keyword evidence="1" id="KW-0808">Transferase</keyword>
<dbReference type="InterPro" id="IPR018357">
    <property type="entry name" value="Hexapep_transf_CS"/>
</dbReference>
<dbReference type="InterPro" id="IPR001451">
    <property type="entry name" value="Hexapep"/>
</dbReference>
<dbReference type="InterPro" id="IPR051159">
    <property type="entry name" value="Hexapeptide_acetyltransf"/>
</dbReference>
<reference evidence="4 5" key="1">
    <citation type="submission" date="2020-08" db="EMBL/GenBank/DDBJ databases">
        <title>Arenibacter gaetbuli sp. nov., isolated from a sand dune.</title>
        <authorList>
            <person name="Park S."/>
            <person name="Yoon J.-H."/>
        </authorList>
    </citation>
    <scope>NUCLEOTIDE SEQUENCE [LARGE SCALE GENOMIC DNA]</scope>
    <source>
        <strain evidence="4 5">BSSL-BM3</strain>
    </source>
</reference>
<dbReference type="EMBL" id="JACLHY010000005">
    <property type="protein sequence ID" value="MBC8767869.1"/>
    <property type="molecule type" value="Genomic_DNA"/>
</dbReference>
<protein>
    <submittedName>
        <fullName evidence="4">Acyltransferase</fullName>
    </submittedName>
</protein>
<dbReference type="PROSITE" id="PS00101">
    <property type="entry name" value="HEXAPEP_TRANSFERASES"/>
    <property type="match status" value="1"/>
</dbReference>
<dbReference type="RefSeq" id="WP_187583085.1">
    <property type="nucleotide sequence ID" value="NZ_JACLHY010000005.1"/>
</dbReference>